<keyword evidence="4" id="KW-1185">Reference proteome</keyword>
<dbReference type="InterPro" id="IPR056290">
    <property type="entry name" value="CEPT76/DRC7_peptidase-like_dom"/>
</dbReference>
<evidence type="ECO:0000313" key="4">
    <source>
        <dbReference type="Proteomes" id="UP000241890"/>
    </source>
</evidence>
<organism evidence="3 4">
    <name type="scientific">Hondaea fermentalgiana</name>
    <dbReference type="NCBI Taxonomy" id="2315210"/>
    <lineage>
        <taxon>Eukaryota</taxon>
        <taxon>Sar</taxon>
        <taxon>Stramenopiles</taxon>
        <taxon>Bigyra</taxon>
        <taxon>Labyrinthulomycetes</taxon>
        <taxon>Thraustochytrida</taxon>
        <taxon>Thraustochytriidae</taxon>
        <taxon>Hondaea</taxon>
    </lineage>
</organism>
<feature type="compositionally biased region" description="Polar residues" evidence="1">
    <location>
        <begin position="103"/>
        <end position="117"/>
    </location>
</feature>
<feature type="domain" description="CEP76/DRC7 peptidase-like" evidence="2">
    <location>
        <begin position="507"/>
        <end position="597"/>
    </location>
</feature>
<accession>A0A2R5GK11</accession>
<gene>
    <name evidence="3" type="ORF">FCC1311_074412</name>
</gene>
<comment type="caution">
    <text evidence="3">The sequence shown here is derived from an EMBL/GenBank/DDBJ whole genome shotgun (WGS) entry which is preliminary data.</text>
</comment>
<sequence>MESIELQLAELRTYFEETLRYFCRRKLEQNAATPYNIKDIIVVLSALPVELAMHLINDIDKDVSNLFSLEPSQPHQASDVAALFASLLGIVPGDGTNPGDLHSAQQGASANQQTGNRHGSNAIASMFSPFRLFGGKDSNAPSTHLLEAPTGQNPGMLKMQPPQGPMLRPEVMALPENSLIELLVKRLFPKRTEPILYAQYQGHRALEMTLTSISIRGLAPFAQSKLRVQDGRIDYRSIDPIVVVACEDVMVASRPLSDYHLRETIEEKLVIELTLPAARSDEIIEWADRVEIVISVFDYNESGVAPWAEWIGSARQRLSRFLDNALDGAPVPCHMILECACPMLPLDKRPFVEFSIGIPDSLVKLWHAYREKSVHPNAGVLTECIRSGLQDVPFDERNVADEDMGKVTNFDLYTYWKRRRANFKSKFPRRPAQCLARDEYGKVHLLPCFVQPLPGADVRSLEDAANIVAAIDTGLLPCCDTALSAFQMEMIQPIDLGLLSRQMSSLEASILLCGLFLSLDVDAREKRAVDRDRRNYHVRFWNPTTGRAFEIGELGAPRAVHGVFNHENFWFNVHRSASVERNTWGTIGKDPTKWEPFFESEIGRAMGPLQPVYSPPDFALNVAPASRNMKLETKILLSDLVDAISIYRQHELFLPDTLFDAHLSKTLQMELMEAIPADGTIISRADQVEAFLDSLDCRCGIPSAIKKNVRPGMIPRGRMYHFKTSVVQEIMNKLQEVGVLNHTFPGLRYIVAGVVQPMPWGLSSVYLYIGTVHEATLYFPRC</sequence>
<protein>
    <submittedName>
        <fullName evidence="3">Coiled-coil and C2 domain-containing protein 2A</fullName>
    </submittedName>
</protein>
<reference evidence="3 4" key="1">
    <citation type="submission" date="2017-12" db="EMBL/GenBank/DDBJ databases">
        <title>Sequencing, de novo assembly and annotation of complete genome of a new Thraustochytrid species, strain FCC1311.</title>
        <authorList>
            <person name="Sedici K."/>
            <person name="Godart F."/>
            <person name="Aiese Cigliano R."/>
            <person name="Sanseverino W."/>
            <person name="Barakat M."/>
            <person name="Ortet P."/>
            <person name="Marechal E."/>
            <person name="Cagnac O."/>
            <person name="Amato A."/>
        </authorList>
    </citation>
    <scope>NUCLEOTIDE SEQUENCE [LARGE SCALE GENOMIC DNA]</scope>
</reference>
<dbReference type="InParanoid" id="A0A2R5GK11"/>
<dbReference type="EMBL" id="BEYU01000093">
    <property type="protein sequence ID" value="GBG31220.1"/>
    <property type="molecule type" value="Genomic_DNA"/>
</dbReference>
<feature type="region of interest" description="Disordered" evidence="1">
    <location>
        <begin position="96"/>
        <end position="117"/>
    </location>
</feature>
<evidence type="ECO:0000259" key="2">
    <source>
        <dbReference type="Pfam" id="PF24656"/>
    </source>
</evidence>
<evidence type="ECO:0000313" key="3">
    <source>
        <dbReference type="EMBL" id="GBG31220.1"/>
    </source>
</evidence>
<dbReference type="AlphaFoldDB" id="A0A2R5GK11"/>
<name>A0A2R5GK11_9STRA</name>
<proteinExistence type="predicted"/>
<dbReference type="Pfam" id="PF24656">
    <property type="entry name" value="CEPT76_peptidase"/>
    <property type="match status" value="1"/>
</dbReference>
<evidence type="ECO:0000256" key="1">
    <source>
        <dbReference type="SAM" id="MobiDB-lite"/>
    </source>
</evidence>
<dbReference type="Proteomes" id="UP000241890">
    <property type="component" value="Unassembled WGS sequence"/>
</dbReference>